<accession>A0AAV3XW54</accession>
<organism evidence="2 3">
    <name type="scientific">Plakobranchus ocellatus</name>
    <dbReference type="NCBI Taxonomy" id="259542"/>
    <lineage>
        <taxon>Eukaryota</taxon>
        <taxon>Metazoa</taxon>
        <taxon>Spiralia</taxon>
        <taxon>Lophotrochozoa</taxon>
        <taxon>Mollusca</taxon>
        <taxon>Gastropoda</taxon>
        <taxon>Heterobranchia</taxon>
        <taxon>Euthyneura</taxon>
        <taxon>Panpulmonata</taxon>
        <taxon>Sacoglossa</taxon>
        <taxon>Placobranchoidea</taxon>
        <taxon>Plakobranchidae</taxon>
        <taxon>Plakobranchus</taxon>
    </lineage>
</organism>
<feature type="region of interest" description="Disordered" evidence="1">
    <location>
        <begin position="419"/>
        <end position="448"/>
    </location>
</feature>
<reference evidence="2 3" key="1">
    <citation type="journal article" date="2021" name="Elife">
        <title>Chloroplast acquisition without the gene transfer in kleptoplastic sea slugs, Plakobranchus ocellatus.</title>
        <authorList>
            <person name="Maeda T."/>
            <person name="Takahashi S."/>
            <person name="Yoshida T."/>
            <person name="Shimamura S."/>
            <person name="Takaki Y."/>
            <person name="Nagai Y."/>
            <person name="Toyoda A."/>
            <person name="Suzuki Y."/>
            <person name="Arimoto A."/>
            <person name="Ishii H."/>
            <person name="Satoh N."/>
            <person name="Nishiyama T."/>
            <person name="Hasebe M."/>
            <person name="Maruyama T."/>
            <person name="Minagawa J."/>
            <person name="Obokata J."/>
            <person name="Shigenobu S."/>
        </authorList>
    </citation>
    <scope>NUCLEOTIDE SEQUENCE [LARGE SCALE GENOMIC DNA]</scope>
</reference>
<comment type="caution">
    <text evidence="2">The sequence shown here is derived from an EMBL/GenBank/DDBJ whole genome shotgun (WGS) entry which is preliminary data.</text>
</comment>
<name>A0AAV3XW54_9GAST</name>
<feature type="compositionally biased region" description="Gly residues" evidence="1">
    <location>
        <begin position="337"/>
        <end position="350"/>
    </location>
</feature>
<proteinExistence type="predicted"/>
<feature type="compositionally biased region" description="Low complexity" evidence="1">
    <location>
        <begin position="1209"/>
        <end position="1222"/>
    </location>
</feature>
<feature type="compositionally biased region" description="Basic and acidic residues" evidence="1">
    <location>
        <begin position="825"/>
        <end position="834"/>
    </location>
</feature>
<feature type="compositionally biased region" description="Basic and acidic residues" evidence="1">
    <location>
        <begin position="217"/>
        <end position="232"/>
    </location>
</feature>
<feature type="region of interest" description="Disordered" evidence="1">
    <location>
        <begin position="1040"/>
        <end position="1092"/>
    </location>
</feature>
<feature type="compositionally biased region" description="Low complexity" evidence="1">
    <location>
        <begin position="1134"/>
        <end position="1148"/>
    </location>
</feature>
<feature type="compositionally biased region" description="Low complexity" evidence="1">
    <location>
        <begin position="550"/>
        <end position="559"/>
    </location>
</feature>
<feature type="region of interest" description="Disordered" evidence="1">
    <location>
        <begin position="469"/>
        <end position="581"/>
    </location>
</feature>
<feature type="compositionally biased region" description="Basic and acidic residues" evidence="1">
    <location>
        <begin position="266"/>
        <end position="280"/>
    </location>
</feature>
<feature type="compositionally biased region" description="Polar residues" evidence="1">
    <location>
        <begin position="1054"/>
        <end position="1064"/>
    </location>
</feature>
<feature type="compositionally biased region" description="Basic and acidic residues" evidence="1">
    <location>
        <begin position="481"/>
        <end position="494"/>
    </location>
</feature>
<feature type="compositionally biased region" description="Polar residues" evidence="1">
    <location>
        <begin position="567"/>
        <end position="578"/>
    </location>
</feature>
<feature type="compositionally biased region" description="Low complexity" evidence="1">
    <location>
        <begin position="1361"/>
        <end position="1375"/>
    </location>
</feature>
<sequence length="1556" mass="165550">MDFVPYTAQQLHMYRQHELQQQEKLQQQQQQQHLLQQRQQQSRKFQPQQQFRQKYRFPHQGGQISPLIQRQFFQTHRQFPRPRGLGRLGQHRVVISPVLTDTDSYDFYPAGSVNVRGEPSGFPLNNNDSNNNNNNIKAAADATTSTQLLQACGISAPAGASRQNLTHKGGVQTPEADYDNVVTAVPRLSRVLEEESVLGGGEFEAENTSEDVARVDGIMKDETSRREGKGVDVGKVGVGRGEKNTCSDIASPHAAVPSGDEPDSALLEKSHTGGEREEASRNGLGSDGEGGDGGEQCPRTGDENNVSTDCRCTRSEGISSAQDSREGRVIGDNANGSSGGGGDGGDGGRNNTGEECSSVCHPLNNASEQLEEKTLIVVSGSGSNGTNFQVDKNDKINISRENAAADSVLTVENSCGNSSITTSVNVSNGSESTGEDGENNLISSGNILNLNHPDRIRINSSLDETKINESNGFLAEEEDKTCESESRDSEKEETSVLEMGNQNSASRIGSSSSNSQPQNFNAQSRKDKKGPSSRVDAVHFKKDSSESADSDGGSISIVSEPRKPEDSNCTTEVGGSDTTDVEKQVVLVAAGEEQTSDSKAEPTLVSKTAHSSCSTKEVDETEKFLAPKCHLKEGERMSNGSFSSCSSSSGQYQLCSGPIDQSKCLPEILKSTESVGKVSSSERLSLMSESVEVNLPSVPAVSKTATMIVSTPSTASPHNAAVTTATITAATMAATAATNTAPAVPATTAATVTQLGQVARAIKLGPKTEEIYAVPLPRSMRATSNAQIFPEQEKEQDEDGATSEPPPLPKRLFEGAELTIPASDIESKEIKGESHNVSVSQDTDETLRQMRLQNTVQVTCQMKKSHTACGGLSHVTSSRDSTSDYTGFRGYYYNSSGDGPSYDYFSLGRKPKRQPRIKTLTDSKGMALSLDKLLKLRRQSASTTSTNGSTHLSGEPSVEDIMRTCSEYDMNFSSCNAYRDRTCSDAAATQSPLDLPARTRGPLLSFTQASRITIPDDWEGFGSNTIGGRRHGNVKALVRGAKKHRASARDGKSKNGSGVTVQKSDSVRSAPPASDDRRLEQKPHLQASANDYLPTYTEISRLPTYTEAGVKLAEARSGGLTKKSKLSVSEHHSNPSSASLSSLGSQSSRKSESDKTKNKLCSETHSISSQNSSSKHTADAEPSSLKRDKLSTGSNTLPRASGREHAREASFASSSSSHSSSASTVTIVAADQISQVTESHFISLASPASQSDNTQPASASKLVDSGQIHSSCDNIGSDKDKTAVAPAATVNVVKYGPISSSSIAIKPASGSRPKNGMDLSPPRNISASNSQHTAELNKSKDSNRTQSTSSSSSKYKFPLQGKSSVSTDSGSSMDGTTGGSYSGSLKRKQDKVESKKSSDKKTYTLKWLKPTDKGSKNKTQKDTSFRKAMSADQGQTRVSATSDQDSRSSSLTTSGSFTSDPRSPLTSGGSLDDHRSPVFSPLSPAGSAEMSCLTVDTSSSFSHSKERGRISPLFAAPRSPNHSSSEAMAPVAGSNRDRKIPLDLIADFATHSATNA</sequence>
<feature type="compositionally biased region" description="Low complexity" evidence="1">
    <location>
        <begin position="439"/>
        <end position="448"/>
    </location>
</feature>
<dbReference type="EMBL" id="BLXT01000154">
    <property type="protein sequence ID" value="GFN74686.1"/>
    <property type="molecule type" value="Genomic_DNA"/>
</dbReference>
<evidence type="ECO:0000313" key="2">
    <source>
        <dbReference type="EMBL" id="GFN74686.1"/>
    </source>
</evidence>
<feature type="compositionally biased region" description="Gly residues" evidence="1">
    <location>
        <begin position="285"/>
        <end position="294"/>
    </location>
</feature>
<feature type="region of interest" description="Disordered" evidence="1">
    <location>
        <begin position="217"/>
        <end position="360"/>
    </location>
</feature>
<feature type="compositionally biased region" description="Low complexity" evidence="1">
    <location>
        <begin position="1344"/>
        <end position="1353"/>
    </location>
</feature>
<dbReference type="Proteomes" id="UP000735302">
    <property type="component" value="Unassembled WGS sequence"/>
</dbReference>
<feature type="compositionally biased region" description="Polar residues" evidence="1">
    <location>
        <begin position="303"/>
        <end position="322"/>
    </location>
</feature>
<feature type="compositionally biased region" description="Polar residues" evidence="1">
    <location>
        <begin position="1323"/>
        <end position="1334"/>
    </location>
</feature>
<feature type="region of interest" description="Disordered" evidence="1">
    <location>
        <begin position="789"/>
        <end position="811"/>
    </location>
</feature>
<feature type="compositionally biased region" description="Low complexity" evidence="1">
    <location>
        <begin position="1163"/>
        <end position="1174"/>
    </location>
</feature>
<evidence type="ECO:0000313" key="3">
    <source>
        <dbReference type="Proteomes" id="UP000735302"/>
    </source>
</evidence>
<feature type="compositionally biased region" description="Basic and acidic residues" evidence="1">
    <location>
        <begin position="1390"/>
        <end position="1402"/>
    </location>
</feature>
<feature type="compositionally biased region" description="Low complexity" evidence="1">
    <location>
        <begin position="501"/>
        <end position="523"/>
    </location>
</feature>
<feature type="region of interest" description="Disordered" evidence="1">
    <location>
        <begin position="1247"/>
        <end position="1281"/>
    </location>
</feature>
<feature type="region of interest" description="Disordered" evidence="1">
    <location>
        <begin position="30"/>
        <end position="50"/>
    </location>
</feature>
<feature type="compositionally biased region" description="Basic and acidic residues" evidence="1">
    <location>
        <begin position="1074"/>
        <end position="1083"/>
    </location>
</feature>
<keyword evidence="3" id="KW-1185">Reference proteome</keyword>
<feature type="region of interest" description="Disordered" evidence="1">
    <location>
        <begin position="1302"/>
        <end position="1535"/>
    </location>
</feature>
<feature type="compositionally biased region" description="Polar residues" evidence="1">
    <location>
        <begin position="1247"/>
        <end position="1258"/>
    </location>
</feature>
<feature type="region of interest" description="Disordered" evidence="1">
    <location>
        <begin position="824"/>
        <end position="845"/>
    </location>
</feature>
<feature type="compositionally biased region" description="Basic and acidic residues" evidence="1">
    <location>
        <begin position="1176"/>
        <end position="1190"/>
    </location>
</feature>
<feature type="compositionally biased region" description="Low complexity" evidence="1">
    <location>
        <begin position="419"/>
        <end position="430"/>
    </location>
</feature>
<feature type="compositionally biased region" description="Low complexity" evidence="1">
    <location>
        <begin position="1439"/>
        <end position="1460"/>
    </location>
</feature>
<protein>
    <submittedName>
        <fullName evidence="2">Uncharacterized protein</fullName>
    </submittedName>
</protein>
<feature type="compositionally biased region" description="Low complexity" evidence="1">
    <location>
        <begin position="1302"/>
        <end position="1311"/>
    </location>
</feature>
<gene>
    <name evidence="2" type="ORF">PoB_000119200</name>
</gene>
<feature type="compositionally biased region" description="Basic and acidic residues" evidence="1">
    <location>
        <begin position="536"/>
        <end position="545"/>
    </location>
</feature>
<feature type="compositionally biased region" description="Basic and acidic residues" evidence="1">
    <location>
        <begin position="1409"/>
        <end position="1425"/>
    </location>
</feature>
<feature type="compositionally biased region" description="Basic and acidic residues" evidence="1">
    <location>
        <begin position="1149"/>
        <end position="1162"/>
    </location>
</feature>
<evidence type="ECO:0000256" key="1">
    <source>
        <dbReference type="SAM" id="MobiDB-lite"/>
    </source>
</evidence>
<feature type="region of interest" description="Disordered" evidence="1">
    <location>
        <begin position="1116"/>
        <end position="1222"/>
    </location>
</feature>